<dbReference type="PANTHER" id="PTHR12526:SF630">
    <property type="entry name" value="GLYCOSYLTRANSFERASE"/>
    <property type="match status" value="1"/>
</dbReference>
<accession>A0A1G8X5J6</accession>
<dbReference type="Gene3D" id="3.40.50.2000">
    <property type="entry name" value="Glycogen Phosphorylase B"/>
    <property type="match status" value="2"/>
</dbReference>
<dbReference type="Proteomes" id="UP000198718">
    <property type="component" value="Unassembled WGS sequence"/>
</dbReference>
<dbReference type="EMBL" id="FNFP01000001">
    <property type="protein sequence ID" value="SDJ85899.1"/>
    <property type="molecule type" value="Genomic_DNA"/>
</dbReference>
<gene>
    <name evidence="2" type="ORF">SAMN05660472_00125</name>
</gene>
<dbReference type="GO" id="GO:0016757">
    <property type="term" value="F:glycosyltransferase activity"/>
    <property type="evidence" value="ECO:0007669"/>
    <property type="project" value="InterPro"/>
</dbReference>
<proteinExistence type="predicted"/>
<reference evidence="2 3" key="1">
    <citation type="submission" date="2016-10" db="EMBL/GenBank/DDBJ databases">
        <authorList>
            <person name="de Groot N.N."/>
        </authorList>
    </citation>
    <scope>NUCLEOTIDE SEQUENCE [LARGE SCALE GENOMIC DNA]</scope>
    <source>
        <strain evidence="2 3">DSM 18346</strain>
    </source>
</reference>
<sequence>MKALFAHGLKFFEDSNGNLYLRGYDTNYWNRYLKHFDELYVIGRKQSISDEHIAGFNKFDGDGLFFVEVPDIHNYKTYFRSNKLYESIAKKIVNDVDVIIARIPGTYSSKIIKYAKQKDKPYLVEMVGCPWDSLWNHSLKGKFVAPFMMQSTKKILGKAPYVIYVTNKFLQNRYPTKGKQTNCSNVTLPKMDDAVLTKRIEKIKSNSSSEIVIGTTAAVDVRYKGQQYVVEALGKLKAEGNTNYRYQLVGGGDTSYLESIIKKYNVGEQVEFLGAKSHNKVFEWLDTIDIYIQPSRQEGLPRALIEAMSRGLPSLGAATGGIPELLDEKYIFSNTNKNISEIVTILTNLSKEDMEMQATRNYEEAKKYGETLIDNRRSEFIESFLKSIKREDRI</sequence>
<evidence type="ECO:0000313" key="3">
    <source>
        <dbReference type="Proteomes" id="UP000198718"/>
    </source>
</evidence>
<protein>
    <submittedName>
        <fullName evidence="2">Glycosyltransferase involved in cell wall bisynthesis</fullName>
    </submittedName>
</protein>
<dbReference type="SUPFAM" id="SSF53756">
    <property type="entry name" value="UDP-Glycosyltransferase/glycogen phosphorylase"/>
    <property type="match status" value="1"/>
</dbReference>
<evidence type="ECO:0000259" key="1">
    <source>
        <dbReference type="Pfam" id="PF00534"/>
    </source>
</evidence>
<name>A0A1G8X5J6_9FIRM</name>
<dbReference type="InterPro" id="IPR001296">
    <property type="entry name" value="Glyco_trans_1"/>
</dbReference>
<dbReference type="PANTHER" id="PTHR12526">
    <property type="entry name" value="GLYCOSYLTRANSFERASE"/>
    <property type="match status" value="1"/>
</dbReference>
<dbReference type="Pfam" id="PF00534">
    <property type="entry name" value="Glycos_transf_1"/>
    <property type="match status" value="1"/>
</dbReference>
<keyword evidence="2" id="KW-0808">Transferase</keyword>
<organism evidence="2 3">
    <name type="scientific">Natronincola ferrireducens</name>
    <dbReference type="NCBI Taxonomy" id="393762"/>
    <lineage>
        <taxon>Bacteria</taxon>
        <taxon>Bacillati</taxon>
        <taxon>Bacillota</taxon>
        <taxon>Clostridia</taxon>
        <taxon>Peptostreptococcales</taxon>
        <taxon>Natronincolaceae</taxon>
        <taxon>Natronincola</taxon>
    </lineage>
</organism>
<dbReference type="RefSeq" id="WP_208974648.1">
    <property type="nucleotide sequence ID" value="NZ_FNFP01000001.1"/>
</dbReference>
<dbReference type="CDD" id="cd03801">
    <property type="entry name" value="GT4_PimA-like"/>
    <property type="match status" value="1"/>
</dbReference>
<dbReference type="STRING" id="393762.SAMN05660472_00125"/>
<feature type="domain" description="Glycosyl transferase family 1" evidence="1">
    <location>
        <begin position="218"/>
        <end position="356"/>
    </location>
</feature>
<evidence type="ECO:0000313" key="2">
    <source>
        <dbReference type="EMBL" id="SDJ85899.1"/>
    </source>
</evidence>
<keyword evidence="3" id="KW-1185">Reference proteome</keyword>
<dbReference type="AlphaFoldDB" id="A0A1G8X5J6"/>